<protein>
    <submittedName>
        <fullName evidence="2">Uncharacterized protein</fullName>
    </submittedName>
</protein>
<name>A0A9D4RX46_DREPO</name>
<comment type="caution">
    <text evidence="2">The sequence shown here is derived from an EMBL/GenBank/DDBJ whole genome shotgun (WGS) entry which is preliminary data.</text>
</comment>
<dbReference type="GO" id="GO:0007276">
    <property type="term" value="P:gamete generation"/>
    <property type="evidence" value="ECO:0007669"/>
    <property type="project" value="InterPro"/>
</dbReference>
<dbReference type="AlphaFoldDB" id="A0A9D4RX46"/>
<feature type="region of interest" description="Disordered" evidence="1">
    <location>
        <begin position="25"/>
        <end position="151"/>
    </location>
</feature>
<feature type="compositionally biased region" description="Polar residues" evidence="1">
    <location>
        <begin position="56"/>
        <end position="66"/>
    </location>
</feature>
<dbReference type="Proteomes" id="UP000828390">
    <property type="component" value="Unassembled WGS sequence"/>
</dbReference>
<accession>A0A9D4RX46</accession>
<evidence type="ECO:0000313" key="2">
    <source>
        <dbReference type="EMBL" id="KAH3884249.1"/>
    </source>
</evidence>
<gene>
    <name evidence="2" type="ORF">DPMN_008226</name>
</gene>
<dbReference type="InterPro" id="IPR033536">
    <property type="entry name" value="Spata22"/>
</dbReference>
<dbReference type="GO" id="GO:0007129">
    <property type="term" value="P:homologous chromosome pairing at meiosis"/>
    <property type="evidence" value="ECO:0007669"/>
    <property type="project" value="InterPro"/>
</dbReference>
<reference evidence="2" key="2">
    <citation type="submission" date="2020-11" db="EMBL/GenBank/DDBJ databases">
        <authorList>
            <person name="McCartney M.A."/>
            <person name="Auch B."/>
            <person name="Kono T."/>
            <person name="Mallez S."/>
            <person name="Becker A."/>
            <person name="Gohl D.M."/>
            <person name="Silverstein K.A.T."/>
            <person name="Koren S."/>
            <person name="Bechman K.B."/>
            <person name="Herman A."/>
            <person name="Abrahante J.E."/>
            <person name="Garbe J."/>
        </authorList>
    </citation>
    <scope>NUCLEOTIDE SEQUENCE</scope>
    <source>
        <strain evidence="2">Duluth1</strain>
        <tissue evidence="2">Whole animal</tissue>
    </source>
</reference>
<reference evidence="2" key="1">
    <citation type="journal article" date="2019" name="bioRxiv">
        <title>The Genome of the Zebra Mussel, Dreissena polymorpha: A Resource for Invasive Species Research.</title>
        <authorList>
            <person name="McCartney M.A."/>
            <person name="Auch B."/>
            <person name="Kono T."/>
            <person name="Mallez S."/>
            <person name="Zhang Y."/>
            <person name="Obille A."/>
            <person name="Becker A."/>
            <person name="Abrahante J.E."/>
            <person name="Garbe J."/>
            <person name="Badalamenti J.P."/>
            <person name="Herman A."/>
            <person name="Mangelson H."/>
            <person name="Liachko I."/>
            <person name="Sullivan S."/>
            <person name="Sone E.D."/>
            <person name="Koren S."/>
            <person name="Silverstein K.A.T."/>
            <person name="Beckman K.B."/>
            <person name="Gohl D.M."/>
        </authorList>
    </citation>
    <scope>NUCLEOTIDE SEQUENCE</scope>
    <source>
        <strain evidence="2">Duluth1</strain>
        <tissue evidence="2">Whole animal</tissue>
    </source>
</reference>
<dbReference type="GO" id="GO:0000711">
    <property type="term" value="P:meiotic DNA repair synthesis"/>
    <property type="evidence" value="ECO:0007669"/>
    <property type="project" value="InterPro"/>
</dbReference>
<organism evidence="2 3">
    <name type="scientific">Dreissena polymorpha</name>
    <name type="common">Zebra mussel</name>
    <name type="synonym">Mytilus polymorpha</name>
    <dbReference type="NCBI Taxonomy" id="45954"/>
    <lineage>
        <taxon>Eukaryota</taxon>
        <taxon>Metazoa</taxon>
        <taxon>Spiralia</taxon>
        <taxon>Lophotrochozoa</taxon>
        <taxon>Mollusca</taxon>
        <taxon>Bivalvia</taxon>
        <taxon>Autobranchia</taxon>
        <taxon>Heteroconchia</taxon>
        <taxon>Euheterodonta</taxon>
        <taxon>Imparidentia</taxon>
        <taxon>Neoheterodontei</taxon>
        <taxon>Myida</taxon>
        <taxon>Dreissenoidea</taxon>
        <taxon>Dreissenidae</taxon>
        <taxon>Dreissena</taxon>
    </lineage>
</organism>
<feature type="compositionally biased region" description="Polar residues" evidence="1">
    <location>
        <begin position="74"/>
        <end position="151"/>
    </location>
</feature>
<evidence type="ECO:0000313" key="3">
    <source>
        <dbReference type="Proteomes" id="UP000828390"/>
    </source>
</evidence>
<dbReference type="GO" id="GO:0051445">
    <property type="term" value="P:regulation of meiotic cell cycle"/>
    <property type="evidence" value="ECO:0007669"/>
    <property type="project" value="TreeGrafter"/>
</dbReference>
<sequence length="335" mass="38075">MQQNNIYGLRAPAPIFNYRKRPRQAITADPPSGMTGPSGDASFSNSDFMPVGGFQRTLQSVHQMPSGTKAAGGQRNNAPSNNRFSNVHINNNVPSQPRYPTTIKKQNNVQQPHTESYNPKNRNTTVSKSSAPVQKKTPSNSEPEISVPQTNPRQKFNFIETTGQKTPDSVAHDRKNLMQMGPMLQPENIDEWENMSEYPTMLNIDKQSKPRASIPQMKSSNNTSSCDLEKSTHFITCDVKDVQRWASLKDKLPVLLETCGYLNSNISRAAGDCKEFMIRDEKNTMMKCVFYEIDRDFPKVTRGQCYRQVIYMWQSFKCVLYSSLFFNKNSDFINK</sequence>
<evidence type="ECO:0000256" key="1">
    <source>
        <dbReference type="SAM" id="MobiDB-lite"/>
    </source>
</evidence>
<dbReference type="EMBL" id="JAIWYP010000001">
    <property type="protein sequence ID" value="KAH3884249.1"/>
    <property type="molecule type" value="Genomic_DNA"/>
</dbReference>
<keyword evidence="3" id="KW-1185">Reference proteome</keyword>
<dbReference type="PANTHER" id="PTHR35258">
    <property type="entry name" value="SPERMATOGENESIS-ASSOCIATED PROTEIN 22"/>
    <property type="match status" value="1"/>
</dbReference>
<dbReference type="PANTHER" id="PTHR35258:SF1">
    <property type="entry name" value="SPERMATOGENESIS-ASSOCIATED PROTEIN 22"/>
    <property type="match status" value="1"/>
</dbReference>
<proteinExistence type="predicted"/>